<sequence length="448" mass="47979">MSQPGGSGKAIPSLAKKPDQSKGSGQKLKFVPTLPPRRVKPCVHTSETRASNQKSSDASSPRETDPEPVAGPSSSQTAPTRGGTGRGRGRGSAPRPIVEMKASGPFAMGPSLVGSGRRPTARSNFTPIMPSGPSKGGALGSGLTKTTAPTLGIKKEPKSGEGVKVESDEEVYSEPDEGVEIVDINDVRKMDWMAPETLKRDPEQRKKGRPRKKDKKPLEGRMMLGEGEDMDVDEPLIDDVNLANAVNLSESEDEVEEEQIASDFFAIPDSDFDHDSHQDKIYFFQFPPTFPSFTSPSSMVTEPPVPIVDEGKGKAVDVPKKVTFAIPEGQGSGAVTPTTKPDEPTAEKIPGPPIDGIIGQLELYRSGAVKMRLANGILLDVSAATQPSFLQQAVHIDKQKKKFCVLGEVNRRFIVTPEIDALLADLSAEREQGITCLDGEGLITMDTT</sequence>
<dbReference type="OrthoDB" id="5836119at2759"/>
<dbReference type="Proteomes" id="UP000736335">
    <property type="component" value="Unassembled WGS sequence"/>
</dbReference>
<gene>
    <name evidence="6" type="ORF">BJ322DRAFT_497846</name>
</gene>
<name>A0A9P6L1P5_9AGAM</name>
<feature type="compositionally biased region" description="Basic and acidic residues" evidence="5">
    <location>
        <begin position="153"/>
        <end position="166"/>
    </location>
</feature>
<keyword evidence="3" id="KW-0804">Transcription</keyword>
<evidence type="ECO:0000256" key="5">
    <source>
        <dbReference type="SAM" id="MobiDB-lite"/>
    </source>
</evidence>
<feature type="region of interest" description="Disordered" evidence="5">
    <location>
        <begin position="327"/>
        <end position="352"/>
    </location>
</feature>
<organism evidence="6 7">
    <name type="scientific">Thelephora terrestris</name>
    <dbReference type="NCBI Taxonomy" id="56493"/>
    <lineage>
        <taxon>Eukaryota</taxon>
        <taxon>Fungi</taxon>
        <taxon>Dikarya</taxon>
        <taxon>Basidiomycota</taxon>
        <taxon>Agaricomycotina</taxon>
        <taxon>Agaricomycetes</taxon>
        <taxon>Thelephorales</taxon>
        <taxon>Thelephoraceae</taxon>
        <taxon>Thelephora</taxon>
    </lineage>
</organism>
<feature type="compositionally biased region" description="Polar residues" evidence="5">
    <location>
        <begin position="48"/>
        <end position="59"/>
    </location>
</feature>
<proteinExistence type="predicted"/>
<evidence type="ECO:0000256" key="1">
    <source>
        <dbReference type="ARBA" id="ARBA00004123"/>
    </source>
</evidence>
<evidence type="ECO:0000256" key="4">
    <source>
        <dbReference type="ARBA" id="ARBA00023242"/>
    </source>
</evidence>
<dbReference type="Pfam" id="PF05132">
    <property type="entry name" value="RNA_pol_Rpc4"/>
    <property type="match status" value="1"/>
</dbReference>
<dbReference type="GO" id="GO:0005666">
    <property type="term" value="C:RNA polymerase III complex"/>
    <property type="evidence" value="ECO:0007669"/>
    <property type="project" value="InterPro"/>
</dbReference>
<feature type="compositionally biased region" description="Basic and acidic residues" evidence="5">
    <location>
        <begin position="193"/>
        <end position="205"/>
    </location>
</feature>
<feature type="compositionally biased region" description="Basic residues" evidence="5">
    <location>
        <begin position="206"/>
        <end position="215"/>
    </location>
</feature>
<feature type="region of interest" description="Disordered" evidence="5">
    <location>
        <begin position="193"/>
        <end position="233"/>
    </location>
</feature>
<dbReference type="EMBL" id="WIUZ02000023">
    <property type="protein sequence ID" value="KAF9778434.1"/>
    <property type="molecule type" value="Genomic_DNA"/>
</dbReference>
<keyword evidence="4" id="KW-0539">Nucleus</keyword>
<protein>
    <submittedName>
        <fullName evidence="6">RNA polymerase III RPC4-domain-containing protein</fullName>
    </submittedName>
</protein>
<dbReference type="PANTHER" id="PTHR13408">
    <property type="entry name" value="DNA-DIRECTED RNA POLYMERASE III"/>
    <property type="match status" value="1"/>
</dbReference>
<dbReference type="PANTHER" id="PTHR13408:SF0">
    <property type="entry name" value="DNA-DIRECTED RNA POLYMERASE III SUBUNIT RPC4"/>
    <property type="match status" value="1"/>
</dbReference>
<comment type="subcellular location">
    <subcellularLocation>
        <location evidence="1">Nucleus</location>
    </subcellularLocation>
</comment>
<reference evidence="6" key="1">
    <citation type="journal article" date="2020" name="Nat. Commun.">
        <title>Large-scale genome sequencing of mycorrhizal fungi provides insights into the early evolution of symbiotic traits.</title>
        <authorList>
            <person name="Miyauchi S."/>
            <person name="Kiss E."/>
            <person name="Kuo A."/>
            <person name="Drula E."/>
            <person name="Kohler A."/>
            <person name="Sanchez-Garcia M."/>
            <person name="Morin E."/>
            <person name="Andreopoulos B."/>
            <person name="Barry K.W."/>
            <person name="Bonito G."/>
            <person name="Buee M."/>
            <person name="Carver A."/>
            <person name="Chen C."/>
            <person name="Cichocki N."/>
            <person name="Clum A."/>
            <person name="Culley D."/>
            <person name="Crous P.W."/>
            <person name="Fauchery L."/>
            <person name="Girlanda M."/>
            <person name="Hayes R.D."/>
            <person name="Keri Z."/>
            <person name="LaButti K."/>
            <person name="Lipzen A."/>
            <person name="Lombard V."/>
            <person name="Magnuson J."/>
            <person name="Maillard F."/>
            <person name="Murat C."/>
            <person name="Nolan M."/>
            <person name="Ohm R.A."/>
            <person name="Pangilinan J."/>
            <person name="Pereira M.F."/>
            <person name="Perotto S."/>
            <person name="Peter M."/>
            <person name="Pfister S."/>
            <person name="Riley R."/>
            <person name="Sitrit Y."/>
            <person name="Stielow J.B."/>
            <person name="Szollosi G."/>
            <person name="Zifcakova L."/>
            <person name="Stursova M."/>
            <person name="Spatafora J.W."/>
            <person name="Tedersoo L."/>
            <person name="Vaario L.M."/>
            <person name="Yamada A."/>
            <person name="Yan M."/>
            <person name="Wang P."/>
            <person name="Xu J."/>
            <person name="Bruns T."/>
            <person name="Baldrian P."/>
            <person name="Vilgalys R."/>
            <person name="Dunand C."/>
            <person name="Henrissat B."/>
            <person name="Grigoriev I.V."/>
            <person name="Hibbett D."/>
            <person name="Nagy L.G."/>
            <person name="Martin F.M."/>
        </authorList>
    </citation>
    <scope>NUCLEOTIDE SEQUENCE</scope>
    <source>
        <strain evidence="6">UH-Tt-Lm1</strain>
    </source>
</reference>
<keyword evidence="7" id="KW-1185">Reference proteome</keyword>
<accession>A0A9P6L1P5</accession>
<comment type="caution">
    <text evidence="6">The sequence shown here is derived from an EMBL/GenBank/DDBJ whole genome shotgun (WGS) entry which is preliminary data.</text>
</comment>
<feature type="region of interest" description="Disordered" evidence="5">
    <location>
        <begin position="1"/>
        <end position="179"/>
    </location>
</feature>
<evidence type="ECO:0000256" key="2">
    <source>
        <dbReference type="ARBA" id="ARBA00022478"/>
    </source>
</evidence>
<reference evidence="6" key="2">
    <citation type="submission" date="2020-11" db="EMBL/GenBank/DDBJ databases">
        <authorList>
            <consortium name="DOE Joint Genome Institute"/>
            <person name="Kuo A."/>
            <person name="Miyauchi S."/>
            <person name="Kiss E."/>
            <person name="Drula E."/>
            <person name="Kohler A."/>
            <person name="Sanchez-Garcia M."/>
            <person name="Andreopoulos B."/>
            <person name="Barry K.W."/>
            <person name="Bonito G."/>
            <person name="Buee M."/>
            <person name="Carver A."/>
            <person name="Chen C."/>
            <person name="Cichocki N."/>
            <person name="Clum A."/>
            <person name="Culley D."/>
            <person name="Crous P.W."/>
            <person name="Fauchery L."/>
            <person name="Girlanda M."/>
            <person name="Hayes R."/>
            <person name="Keri Z."/>
            <person name="Labutti K."/>
            <person name="Lipzen A."/>
            <person name="Lombard V."/>
            <person name="Magnuson J."/>
            <person name="Maillard F."/>
            <person name="Morin E."/>
            <person name="Murat C."/>
            <person name="Nolan M."/>
            <person name="Ohm R."/>
            <person name="Pangilinan J."/>
            <person name="Pereira M."/>
            <person name="Perotto S."/>
            <person name="Peter M."/>
            <person name="Riley R."/>
            <person name="Sitrit Y."/>
            <person name="Stielow B."/>
            <person name="Szollosi G."/>
            <person name="Zifcakova L."/>
            <person name="Stursova M."/>
            <person name="Spatafora J.W."/>
            <person name="Tedersoo L."/>
            <person name="Vaario L.-M."/>
            <person name="Yamada A."/>
            <person name="Yan M."/>
            <person name="Wang P."/>
            <person name="Xu J."/>
            <person name="Bruns T."/>
            <person name="Baldrian P."/>
            <person name="Vilgalys R."/>
            <person name="Henrissat B."/>
            <person name="Grigoriev I.V."/>
            <person name="Hibbett D."/>
            <person name="Nagy L.G."/>
            <person name="Martin F.M."/>
        </authorList>
    </citation>
    <scope>NUCLEOTIDE SEQUENCE</scope>
    <source>
        <strain evidence="6">UH-Tt-Lm1</strain>
    </source>
</reference>
<dbReference type="AlphaFoldDB" id="A0A9P6L1P5"/>
<feature type="compositionally biased region" description="Acidic residues" evidence="5">
    <location>
        <begin position="167"/>
        <end position="179"/>
    </location>
</feature>
<dbReference type="GO" id="GO:0042797">
    <property type="term" value="P:tRNA transcription by RNA polymerase III"/>
    <property type="evidence" value="ECO:0007669"/>
    <property type="project" value="TreeGrafter"/>
</dbReference>
<keyword evidence="2" id="KW-0240">DNA-directed RNA polymerase</keyword>
<evidence type="ECO:0000313" key="7">
    <source>
        <dbReference type="Proteomes" id="UP000736335"/>
    </source>
</evidence>
<dbReference type="InterPro" id="IPR007811">
    <property type="entry name" value="RPC4"/>
</dbReference>
<evidence type="ECO:0000256" key="3">
    <source>
        <dbReference type="ARBA" id="ARBA00023163"/>
    </source>
</evidence>
<evidence type="ECO:0000313" key="6">
    <source>
        <dbReference type="EMBL" id="KAF9778434.1"/>
    </source>
</evidence>
<dbReference type="GO" id="GO:0003677">
    <property type="term" value="F:DNA binding"/>
    <property type="evidence" value="ECO:0007669"/>
    <property type="project" value="InterPro"/>
</dbReference>